<sequence>MNWNELKEESEIVELLEDFGYFHDGCLKEMHMWTETYIDENLTMAAPSGLDTNVKLLFQRQFKNPSAIELWFEGVTAIYILPTAENFASILFEAVILKQNDTYYWSDDIDFDPSNIEHNVSWISAKKLRWRERNDWMGKQHRYESKE</sequence>
<dbReference type="STRING" id="262543.Exig_3023"/>
<keyword evidence="2" id="KW-1185">Reference proteome</keyword>
<organism evidence="1 2">
    <name type="scientific">Exiguobacterium sibiricum (strain DSM 17290 / CCUG 55495 / CIP 109462 / JCM 13490 / 255-15)</name>
    <dbReference type="NCBI Taxonomy" id="262543"/>
    <lineage>
        <taxon>Bacteria</taxon>
        <taxon>Bacillati</taxon>
        <taxon>Bacillota</taxon>
        <taxon>Bacilli</taxon>
        <taxon>Bacillales</taxon>
        <taxon>Bacillales Family XII. Incertae Sedis</taxon>
        <taxon>Exiguobacterium</taxon>
    </lineage>
</organism>
<name>B1YG84_EXIS2</name>
<accession>B1YG84</accession>
<reference evidence="2" key="3">
    <citation type="submission" date="2008-04" db="EMBL/GenBank/DDBJ databases">
        <title>Complete sequence of chromosome of Exiguobacterium sibiricum 255-15.</title>
        <authorList>
            <consortium name="US DOE Joint Genome Institute"/>
            <person name="Copeland A."/>
            <person name="Lucas S."/>
            <person name="Lapidus A."/>
            <person name="Glavina del Rio T."/>
            <person name="Dalin E."/>
            <person name="Tice H."/>
            <person name="Bruce D."/>
            <person name="Goodwin L."/>
            <person name="Pitluck S."/>
            <person name="Kiss H."/>
            <person name="Chertkov O."/>
            <person name="Monk C."/>
            <person name="Brettin T."/>
            <person name="Detter J.C."/>
            <person name="Han C."/>
            <person name="Kuske C.R."/>
            <person name="Schmutz J."/>
            <person name="Larimer F."/>
            <person name="Land M."/>
            <person name="Hauser L."/>
            <person name="Kyrpides N."/>
            <person name="Mikhailova N."/>
            <person name="Vishnivetskaya T."/>
            <person name="Rodrigues D.F."/>
            <person name="Gilichinsky D."/>
            <person name="Tiedje J."/>
            <person name="Richardson P."/>
        </authorList>
    </citation>
    <scope>NUCLEOTIDE SEQUENCE [LARGE SCALE GENOMIC DNA]</scope>
    <source>
        <strain evidence="2">DSM 17290 / CIP 109462 / JCM 13490 / 255-15</strain>
    </source>
</reference>
<evidence type="ECO:0000313" key="2">
    <source>
        <dbReference type="Proteomes" id="UP000001681"/>
    </source>
</evidence>
<evidence type="ECO:0000313" key="1">
    <source>
        <dbReference type="EMBL" id="ACB62468.1"/>
    </source>
</evidence>
<dbReference type="eggNOG" id="ENOG5032UY9">
    <property type="taxonomic scope" value="Bacteria"/>
</dbReference>
<dbReference type="OrthoDB" id="1494005at2"/>
<dbReference type="RefSeq" id="WP_012371883.1">
    <property type="nucleotide sequence ID" value="NC_010556.1"/>
</dbReference>
<proteinExistence type="predicted"/>
<protein>
    <submittedName>
        <fullName evidence="1">Uncharacterized protein</fullName>
    </submittedName>
</protein>
<dbReference type="Proteomes" id="UP000001681">
    <property type="component" value="Chromosome"/>
</dbReference>
<gene>
    <name evidence="1" type="ordered locus">Exig_3023</name>
</gene>
<dbReference type="AlphaFoldDB" id="B1YG84"/>
<reference evidence="1 2" key="2">
    <citation type="journal article" date="2008" name="BMC Genomics">
        <title>Architecture of thermal adaptation in an Exiguobacterium sibiricum strain isolated from 3 million year old permafrost: a genome and transcriptome approach.</title>
        <authorList>
            <person name="Rodrigues D.F."/>
            <person name="Ivanova N."/>
            <person name="He Z."/>
            <person name="Huebner M."/>
            <person name="Zhou J."/>
            <person name="Tiedje J.M."/>
        </authorList>
    </citation>
    <scope>NUCLEOTIDE SEQUENCE [LARGE SCALE GENOMIC DNA]</scope>
    <source>
        <strain evidence="2">DSM 17290 / CIP 109462 / JCM 13490 / 255-15</strain>
    </source>
</reference>
<reference evidence="1 2" key="1">
    <citation type="journal article" date="2006" name="Extremophiles">
        <title>Characterization of Exiguobacterium isolates from the Siberian permafrost. Description of Exiguobacterium sibiricum sp. nov.</title>
        <authorList>
            <person name="Rodrigues D.F."/>
            <person name="Goris J."/>
            <person name="Vishnivetskaya T."/>
            <person name="Gilichinsky D."/>
            <person name="Thomashow M.F."/>
            <person name="Tiedje J.M."/>
        </authorList>
    </citation>
    <scope>NUCLEOTIDE SEQUENCE [LARGE SCALE GENOMIC DNA]</scope>
    <source>
        <strain evidence="2">DSM 17290 / CIP 109462 / JCM 13490 / 255-15</strain>
    </source>
</reference>
<dbReference type="KEGG" id="esi:Exig_3023"/>
<dbReference type="EMBL" id="CP001022">
    <property type="protein sequence ID" value="ACB62468.1"/>
    <property type="molecule type" value="Genomic_DNA"/>
</dbReference>
<dbReference type="HOGENOM" id="CLU_146511_0_0_9"/>